<organism evidence="3 4">
    <name type="scientific">Candolleomyces eurysporus</name>
    <dbReference type="NCBI Taxonomy" id="2828524"/>
    <lineage>
        <taxon>Eukaryota</taxon>
        <taxon>Fungi</taxon>
        <taxon>Dikarya</taxon>
        <taxon>Basidiomycota</taxon>
        <taxon>Agaricomycotina</taxon>
        <taxon>Agaricomycetes</taxon>
        <taxon>Agaricomycetidae</taxon>
        <taxon>Agaricales</taxon>
        <taxon>Agaricineae</taxon>
        <taxon>Psathyrellaceae</taxon>
        <taxon>Candolleomyces</taxon>
    </lineage>
</organism>
<feature type="domain" description="Nephrocystin 3-like N-terminal" evidence="2">
    <location>
        <begin position="82"/>
        <end position="254"/>
    </location>
</feature>
<name>A0A9W8MPF5_9AGAR</name>
<evidence type="ECO:0000259" key="2">
    <source>
        <dbReference type="Pfam" id="PF24883"/>
    </source>
</evidence>
<sequence>MSSPFENASNFNIEGGTHIYAKNYHHYGERPPKSSIEKLRDHIAAGALHNSDERCDAPACYPETRVAVQDEVVSWICDGDSDDEPKDIMWVTGPAGSGKSAIMGSVATTCQEKGILGATHFFSSFSGSANRRSKRFLVPTLAYQLVRHKDMNQVAEQIFSAIERNPAVFDHKLEVQLDELILGPLRACQEGRSTWPKVIIIDGLDECEAVQYHDEAKSNAPRRSKEDDQIEILSVLKKAASDPDFPFRIVIASRPEHAIKRFFADVAKSLTRELFLDAKYNPDADMALFLESKFANIRRERHLPSAWPSGDVRRTLIANASGQFIYVATVGRFLEVSGGDPDELLKQVLRLPGFKDSTDALAPLDALYTHILTSSPDPPLKSMQHVIGIPDAAQLAGMSEVD</sequence>
<keyword evidence="1" id="KW-0677">Repeat</keyword>
<comment type="caution">
    <text evidence="3">The sequence shown here is derived from an EMBL/GenBank/DDBJ whole genome shotgun (WGS) entry which is preliminary data.</text>
</comment>
<evidence type="ECO:0000313" key="3">
    <source>
        <dbReference type="EMBL" id="KAJ2935904.1"/>
    </source>
</evidence>
<evidence type="ECO:0000256" key="1">
    <source>
        <dbReference type="ARBA" id="ARBA00022737"/>
    </source>
</evidence>
<dbReference type="AlphaFoldDB" id="A0A9W8MPF5"/>
<dbReference type="EMBL" id="JANBPK010000269">
    <property type="protein sequence ID" value="KAJ2935904.1"/>
    <property type="molecule type" value="Genomic_DNA"/>
</dbReference>
<feature type="non-terminal residue" evidence="3">
    <location>
        <position position="1"/>
    </location>
</feature>
<dbReference type="Proteomes" id="UP001140091">
    <property type="component" value="Unassembled WGS sequence"/>
</dbReference>
<dbReference type="InterPro" id="IPR056884">
    <property type="entry name" value="NPHP3-like_N"/>
</dbReference>
<dbReference type="InterPro" id="IPR027417">
    <property type="entry name" value="P-loop_NTPase"/>
</dbReference>
<dbReference type="PANTHER" id="PTHR10039">
    <property type="entry name" value="AMELOGENIN"/>
    <property type="match status" value="1"/>
</dbReference>
<gene>
    <name evidence="3" type="ORF">H1R20_g1190</name>
</gene>
<dbReference type="OrthoDB" id="5967843at2759"/>
<dbReference type="Gene3D" id="3.40.50.300">
    <property type="entry name" value="P-loop containing nucleotide triphosphate hydrolases"/>
    <property type="match status" value="1"/>
</dbReference>
<keyword evidence="4" id="KW-1185">Reference proteome</keyword>
<accession>A0A9W8MPF5</accession>
<evidence type="ECO:0000313" key="4">
    <source>
        <dbReference type="Proteomes" id="UP001140091"/>
    </source>
</evidence>
<reference evidence="3" key="1">
    <citation type="submission" date="2022-06" db="EMBL/GenBank/DDBJ databases">
        <title>Genome Sequence of Candolleomyces eurysporus.</title>
        <authorList>
            <person name="Buettner E."/>
        </authorList>
    </citation>
    <scope>NUCLEOTIDE SEQUENCE</scope>
    <source>
        <strain evidence="3">VTCC 930004</strain>
    </source>
</reference>
<dbReference type="SUPFAM" id="SSF52540">
    <property type="entry name" value="P-loop containing nucleoside triphosphate hydrolases"/>
    <property type="match status" value="1"/>
</dbReference>
<proteinExistence type="predicted"/>
<dbReference type="Pfam" id="PF24883">
    <property type="entry name" value="NPHP3_N"/>
    <property type="match status" value="1"/>
</dbReference>
<protein>
    <recommendedName>
        <fullName evidence="2">Nephrocystin 3-like N-terminal domain-containing protein</fullName>
    </recommendedName>
</protein>